<dbReference type="Pfam" id="PF13716">
    <property type="entry name" value="CRAL_TRIO_2"/>
    <property type="match status" value="1"/>
</dbReference>
<dbReference type="Pfam" id="PF01661">
    <property type="entry name" value="Macro"/>
    <property type="match status" value="1"/>
</dbReference>
<dbReference type="InterPro" id="IPR036865">
    <property type="entry name" value="CRAL-TRIO_dom_sf"/>
</dbReference>
<name>A0AAD8PCS6_BABGI</name>
<dbReference type="AlphaFoldDB" id="A0AAD8PCS6"/>
<gene>
    <name evidence="2" type="ORF">BgAZ_501460</name>
</gene>
<dbReference type="PANTHER" id="PTHR11106">
    <property type="entry name" value="GANGLIOSIDE INDUCED DIFFERENTIATION ASSOCIATED PROTEIN 2-RELATED"/>
    <property type="match status" value="1"/>
</dbReference>
<evidence type="ECO:0000313" key="3">
    <source>
        <dbReference type="Proteomes" id="UP001230268"/>
    </source>
</evidence>
<keyword evidence="3" id="KW-1185">Reference proteome</keyword>
<reference evidence="2" key="1">
    <citation type="submission" date="2023-08" db="EMBL/GenBank/DDBJ databases">
        <title>Draft sequence of the Babesia gibsoni genome.</title>
        <authorList>
            <person name="Yamagishi J.Y."/>
            <person name="Xuan X.X."/>
        </authorList>
    </citation>
    <scope>NUCLEOTIDE SEQUENCE</scope>
    <source>
        <strain evidence="2">Azabu</strain>
    </source>
</reference>
<proteinExistence type="predicted"/>
<dbReference type="InterPro" id="IPR043472">
    <property type="entry name" value="Macro_dom-like"/>
</dbReference>
<dbReference type="PROSITE" id="PS51154">
    <property type="entry name" value="MACRO"/>
    <property type="match status" value="1"/>
</dbReference>
<dbReference type="Gene3D" id="3.40.220.10">
    <property type="entry name" value="Leucine Aminopeptidase, subunit E, domain 1"/>
    <property type="match status" value="1"/>
</dbReference>
<feature type="domain" description="Macro" evidence="1">
    <location>
        <begin position="68"/>
        <end position="249"/>
    </location>
</feature>
<dbReference type="InterPro" id="IPR001251">
    <property type="entry name" value="CRAL-TRIO_dom"/>
</dbReference>
<dbReference type="EMBL" id="JAVEPI010000005">
    <property type="protein sequence ID" value="KAK1441814.1"/>
    <property type="molecule type" value="Genomic_DNA"/>
</dbReference>
<comment type="caution">
    <text evidence="2">The sequence shown here is derived from an EMBL/GenBank/DDBJ whole genome shotgun (WGS) entry which is preliminary data.</text>
</comment>
<sequence length="484" mass="54807">MTEHIATEFADTLFWIVGEIGNILDVDINEVGPSQKVLELKKVPQSSMEPWTTFNSIHKLEATSSNSPPKFKVNNELNNKVFIGVCDILEIEVGVITIFLDEISPASSKIVRRIQIQSGKDMPYDEFDRLRCGEVLMQKCYNIGSEYVIYAISPRFSAKYPDASANIINTCVRETFKAAISANIGTIVFPLKMGKELQYPNVEFAIAVLRGVRRWLERPEVGQNIERVFFFGLDENSYSLMRRFFPRNKLEEKLSGEIAEAGNEFGEIVKVERNIRISAGISADSEDKDEAEKGQRNNFCAPLANFTDNCRFGIDKQISQKDSSFAYFNKLSLSIMSLPVYRQMDDSGFVTRHARDVAHRPVVAIDLQKMPEDLNHTYAIAYILRMMQPVIQASFAMVLLNMDHGIIAASSLCNLVTQVFQVLGYKRLRNLGVLYIHRSGWTVRGLLYVLTSLLTDLVQDSIVYVDTDENLAKYIDLRRSKTIG</sequence>
<organism evidence="2 3">
    <name type="scientific">Babesia gibsoni</name>
    <dbReference type="NCBI Taxonomy" id="33632"/>
    <lineage>
        <taxon>Eukaryota</taxon>
        <taxon>Sar</taxon>
        <taxon>Alveolata</taxon>
        <taxon>Apicomplexa</taxon>
        <taxon>Aconoidasida</taxon>
        <taxon>Piroplasmida</taxon>
        <taxon>Babesiidae</taxon>
        <taxon>Babesia</taxon>
    </lineage>
</organism>
<evidence type="ECO:0000313" key="2">
    <source>
        <dbReference type="EMBL" id="KAK1441814.1"/>
    </source>
</evidence>
<dbReference type="PANTHER" id="PTHR11106:SF72">
    <property type="entry name" value="GANGLIOSIDE-INDUCED DIFFERENTIATION-ASSOCIATED PROTEIN 2"/>
    <property type="match status" value="1"/>
</dbReference>
<dbReference type="SUPFAM" id="SSF52087">
    <property type="entry name" value="CRAL/TRIO domain"/>
    <property type="match status" value="1"/>
</dbReference>
<evidence type="ECO:0000259" key="1">
    <source>
        <dbReference type="PROSITE" id="PS51154"/>
    </source>
</evidence>
<dbReference type="SUPFAM" id="SSF52949">
    <property type="entry name" value="Macro domain-like"/>
    <property type="match status" value="1"/>
</dbReference>
<dbReference type="Gene3D" id="3.40.525.10">
    <property type="entry name" value="CRAL-TRIO lipid binding domain"/>
    <property type="match status" value="1"/>
</dbReference>
<dbReference type="Proteomes" id="UP001230268">
    <property type="component" value="Unassembled WGS sequence"/>
</dbReference>
<accession>A0AAD8PCS6</accession>
<dbReference type="InterPro" id="IPR002589">
    <property type="entry name" value="Macro_dom"/>
</dbReference>
<protein>
    <recommendedName>
        <fullName evidence="1">Macro domain-containing protein</fullName>
    </recommendedName>
</protein>